<organism evidence="2 3">
    <name type="scientific">Ilyodon furcidens</name>
    <name type="common">goldbreast splitfin</name>
    <dbReference type="NCBI Taxonomy" id="33524"/>
    <lineage>
        <taxon>Eukaryota</taxon>
        <taxon>Metazoa</taxon>
        <taxon>Chordata</taxon>
        <taxon>Craniata</taxon>
        <taxon>Vertebrata</taxon>
        <taxon>Euteleostomi</taxon>
        <taxon>Actinopterygii</taxon>
        <taxon>Neopterygii</taxon>
        <taxon>Teleostei</taxon>
        <taxon>Neoteleostei</taxon>
        <taxon>Acanthomorphata</taxon>
        <taxon>Ovalentaria</taxon>
        <taxon>Atherinomorphae</taxon>
        <taxon>Cyprinodontiformes</taxon>
        <taxon>Goodeidae</taxon>
        <taxon>Ilyodon</taxon>
    </lineage>
</organism>
<evidence type="ECO:0000256" key="1">
    <source>
        <dbReference type="SAM" id="MobiDB-lite"/>
    </source>
</evidence>
<feature type="region of interest" description="Disordered" evidence="1">
    <location>
        <begin position="81"/>
        <end position="100"/>
    </location>
</feature>
<proteinExistence type="predicted"/>
<name>A0ABV0TN86_9TELE</name>
<gene>
    <name evidence="2" type="ORF">ILYODFUR_025591</name>
</gene>
<protein>
    <submittedName>
        <fullName evidence="2">Uncharacterized protein</fullName>
    </submittedName>
</protein>
<evidence type="ECO:0000313" key="2">
    <source>
        <dbReference type="EMBL" id="MEQ2233810.1"/>
    </source>
</evidence>
<accession>A0ABV0TN86</accession>
<comment type="caution">
    <text evidence="2">The sequence shown here is derived from an EMBL/GenBank/DDBJ whole genome shotgun (WGS) entry which is preliminary data.</text>
</comment>
<evidence type="ECO:0000313" key="3">
    <source>
        <dbReference type="Proteomes" id="UP001482620"/>
    </source>
</evidence>
<sequence>MNTHDSAAFAQQIKTAQHKTVMEWVWVGPICREKLGSHEVRFRSMFYLPMLSSSAANSKQDEQSLQEQMAGNWLELDMRLEERRGDGTSETGEYIYRGSE</sequence>
<keyword evidence="3" id="KW-1185">Reference proteome</keyword>
<reference evidence="2 3" key="1">
    <citation type="submission" date="2021-06" db="EMBL/GenBank/DDBJ databases">
        <authorList>
            <person name="Palmer J.M."/>
        </authorList>
    </citation>
    <scope>NUCLEOTIDE SEQUENCE [LARGE SCALE GENOMIC DNA]</scope>
    <source>
        <strain evidence="3">if_2019</strain>
        <tissue evidence="2">Muscle</tissue>
    </source>
</reference>
<dbReference type="Proteomes" id="UP001482620">
    <property type="component" value="Unassembled WGS sequence"/>
</dbReference>
<dbReference type="EMBL" id="JAHRIQ010037897">
    <property type="protein sequence ID" value="MEQ2233810.1"/>
    <property type="molecule type" value="Genomic_DNA"/>
</dbReference>